<dbReference type="AlphaFoldDB" id="A0AAU9JX70"/>
<dbReference type="EMBL" id="CAJZBQ010000038">
    <property type="protein sequence ID" value="CAG9325515.1"/>
    <property type="molecule type" value="Genomic_DNA"/>
</dbReference>
<evidence type="ECO:0000313" key="2">
    <source>
        <dbReference type="EMBL" id="CAG9325515.1"/>
    </source>
</evidence>
<feature type="region of interest" description="Disordered" evidence="1">
    <location>
        <begin position="285"/>
        <end position="313"/>
    </location>
</feature>
<accession>A0AAU9JX70</accession>
<reference evidence="2" key="1">
    <citation type="submission" date="2021-09" db="EMBL/GenBank/DDBJ databases">
        <authorList>
            <consortium name="AG Swart"/>
            <person name="Singh M."/>
            <person name="Singh A."/>
            <person name="Seah K."/>
            <person name="Emmerich C."/>
        </authorList>
    </citation>
    <scope>NUCLEOTIDE SEQUENCE</scope>
    <source>
        <strain evidence="2">ATCC30299</strain>
    </source>
</reference>
<dbReference type="Proteomes" id="UP001162131">
    <property type="component" value="Unassembled WGS sequence"/>
</dbReference>
<feature type="compositionally biased region" description="Basic and acidic residues" evidence="1">
    <location>
        <begin position="325"/>
        <end position="342"/>
    </location>
</feature>
<sequence>MHNSKPKLQASTPQTDADSLFESNKMNLKAIFALHSPHENRISLTAFGKFCKNSHIIPDLLSVIDLKRIITRITQNQNNKSSFTYQNFEQSLKYIAITGFHTSVPLSDKLQMLFLHIRNPCKKAYKVNLSTSLKSRSTTPFSCDTSGSEWDENKCSQRANAYAQKLGLNKTSGSSNIKLPLDIESVLGLYKKSPLQTKSTQRIRASPKKIIPCSSYKSISQDTSPHSRVTIIRKKTACTTANSRRNSQDLIDQNKIKEIYEATAKFGEKRHYRTMSAETYMIQSPKFGGSSSSPENTCISSNSTPKPISQKSGKINQIEKLFKNFKEKSQNPEKGKNDKEPHLTSLRKHRDYIGKVREASFSKNVITRMIFNAWKGLRS</sequence>
<evidence type="ECO:0000313" key="3">
    <source>
        <dbReference type="Proteomes" id="UP001162131"/>
    </source>
</evidence>
<keyword evidence="3" id="KW-1185">Reference proteome</keyword>
<feature type="region of interest" description="Disordered" evidence="1">
    <location>
        <begin position="325"/>
        <end position="346"/>
    </location>
</feature>
<proteinExistence type="predicted"/>
<protein>
    <submittedName>
        <fullName evidence="2">Uncharacterized protein</fullName>
    </submittedName>
</protein>
<feature type="compositionally biased region" description="Polar residues" evidence="1">
    <location>
        <begin position="289"/>
        <end position="313"/>
    </location>
</feature>
<name>A0AAU9JX70_9CILI</name>
<gene>
    <name evidence="2" type="ORF">BSTOLATCC_MIC38768</name>
</gene>
<comment type="caution">
    <text evidence="2">The sequence shown here is derived from an EMBL/GenBank/DDBJ whole genome shotgun (WGS) entry which is preliminary data.</text>
</comment>
<organism evidence="2 3">
    <name type="scientific">Blepharisma stoltei</name>
    <dbReference type="NCBI Taxonomy" id="1481888"/>
    <lineage>
        <taxon>Eukaryota</taxon>
        <taxon>Sar</taxon>
        <taxon>Alveolata</taxon>
        <taxon>Ciliophora</taxon>
        <taxon>Postciliodesmatophora</taxon>
        <taxon>Heterotrichea</taxon>
        <taxon>Heterotrichida</taxon>
        <taxon>Blepharismidae</taxon>
        <taxon>Blepharisma</taxon>
    </lineage>
</organism>
<evidence type="ECO:0000256" key="1">
    <source>
        <dbReference type="SAM" id="MobiDB-lite"/>
    </source>
</evidence>